<dbReference type="RefSeq" id="XP_014473059.1">
    <property type="nucleotide sequence ID" value="XM_014617573.1"/>
</dbReference>
<feature type="compositionally biased region" description="Polar residues" evidence="1">
    <location>
        <begin position="169"/>
        <end position="192"/>
    </location>
</feature>
<feature type="compositionally biased region" description="Polar residues" evidence="1">
    <location>
        <begin position="202"/>
        <end position="211"/>
    </location>
</feature>
<feature type="signal peptide" evidence="2">
    <location>
        <begin position="1"/>
        <end position="25"/>
    </location>
</feature>
<feature type="compositionally biased region" description="Low complexity" evidence="1">
    <location>
        <begin position="212"/>
        <end position="230"/>
    </location>
</feature>
<name>A0A6P3X594_DINQU</name>
<accession>A0A6P3X594</accession>
<organism evidence="3 4">
    <name type="scientific">Dinoponera quadriceps</name>
    <name type="common">South American ant</name>
    <dbReference type="NCBI Taxonomy" id="609295"/>
    <lineage>
        <taxon>Eukaryota</taxon>
        <taxon>Metazoa</taxon>
        <taxon>Ecdysozoa</taxon>
        <taxon>Arthropoda</taxon>
        <taxon>Hexapoda</taxon>
        <taxon>Insecta</taxon>
        <taxon>Pterygota</taxon>
        <taxon>Neoptera</taxon>
        <taxon>Endopterygota</taxon>
        <taxon>Hymenoptera</taxon>
        <taxon>Apocrita</taxon>
        <taxon>Aculeata</taxon>
        <taxon>Formicoidea</taxon>
        <taxon>Formicidae</taxon>
        <taxon>Ponerinae</taxon>
        <taxon>Ponerini</taxon>
        <taxon>Dinoponera</taxon>
    </lineage>
</organism>
<sequence>MRPLCGASLMRSLLLLLISCQLATSTPIFDKDGAGSPGRYRSAGFGESIRDWFRMLKNRIVGKWQEWFADETPAPSFPPQDILNIDKSLERGIKGYPGLLLDLSNVSLDPSRDWGVHLGNWYIIRKVAGDKYGPDCDTDEWDFKSWLPALPTFPDFDWTNINGFGGSPKSPTTVSPRTESTTIREQTTQTVARTEEPPPVPTTANAVGTTDVSVAESTTESAESTEEISTFNESDVTNGGESTVRPATNESIAAASTTEPIVSAESTTIRVAPSTTESIVTTTGEWESSATSSAETIFTEPDVTSSTPMIIGESTVTPAPGETTTTESPATTFELPLPVVNKRIEDNETIEKPTKRPKPRRSSVEVIM</sequence>
<feature type="region of interest" description="Disordered" evidence="1">
    <location>
        <begin position="163"/>
        <end position="245"/>
    </location>
</feature>
<dbReference type="OrthoDB" id="7688750at2759"/>
<feature type="compositionally biased region" description="Basic and acidic residues" evidence="1">
    <location>
        <begin position="344"/>
        <end position="354"/>
    </location>
</feature>
<evidence type="ECO:0000313" key="3">
    <source>
        <dbReference type="Proteomes" id="UP000515204"/>
    </source>
</evidence>
<proteinExistence type="predicted"/>
<evidence type="ECO:0000256" key="2">
    <source>
        <dbReference type="SAM" id="SignalP"/>
    </source>
</evidence>
<feature type="compositionally biased region" description="Polar residues" evidence="1">
    <location>
        <begin position="231"/>
        <end position="245"/>
    </location>
</feature>
<keyword evidence="3" id="KW-1185">Reference proteome</keyword>
<dbReference type="AlphaFoldDB" id="A0A6P3X594"/>
<evidence type="ECO:0000256" key="1">
    <source>
        <dbReference type="SAM" id="MobiDB-lite"/>
    </source>
</evidence>
<feature type="region of interest" description="Disordered" evidence="1">
    <location>
        <begin position="344"/>
        <end position="368"/>
    </location>
</feature>
<evidence type="ECO:0000313" key="4">
    <source>
        <dbReference type="RefSeq" id="XP_014473059.1"/>
    </source>
</evidence>
<feature type="chain" id="PRO_5027700097" evidence="2">
    <location>
        <begin position="26"/>
        <end position="368"/>
    </location>
</feature>
<keyword evidence="2" id="KW-0732">Signal</keyword>
<dbReference type="GeneID" id="106743580"/>
<reference evidence="4" key="1">
    <citation type="submission" date="2025-08" db="UniProtKB">
        <authorList>
            <consortium name="RefSeq"/>
        </authorList>
    </citation>
    <scope>IDENTIFICATION</scope>
</reference>
<dbReference type="KEGG" id="dqu:106743580"/>
<gene>
    <name evidence="4" type="primary">LOC106743580</name>
</gene>
<dbReference type="Proteomes" id="UP000515204">
    <property type="component" value="Unplaced"/>
</dbReference>
<protein>
    <submittedName>
        <fullName evidence="4">Mucin-12-like isoform X1</fullName>
    </submittedName>
</protein>